<comment type="caution">
    <text evidence="2">The sequence shown here is derived from an EMBL/GenBank/DDBJ whole genome shotgun (WGS) entry which is preliminary data.</text>
</comment>
<feature type="chain" id="PRO_5037083304" evidence="1">
    <location>
        <begin position="25"/>
        <end position="88"/>
    </location>
</feature>
<dbReference type="AlphaFoldDB" id="A0A933NXH0"/>
<organism evidence="2 3">
    <name type="scientific">Devosia nanyangense</name>
    <dbReference type="NCBI Taxonomy" id="1228055"/>
    <lineage>
        <taxon>Bacteria</taxon>
        <taxon>Pseudomonadati</taxon>
        <taxon>Pseudomonadota</taxon>
        <taxon>Alphaproteobacteria</taxon>
        <taxon>Hyphomicrobiales</taxon>
        <taxon>Devosiaceae</taxon>
        <taxon>Devosia</taxon>
    </lineage>
</organism>
<proteinExistence type="predicted"/>
<evidence type="ECO:0000313" key="3">
    <source>
        <dbReference type="Proteomes" id="UP000782610"/>
    </source>
</evidence>
<evidence type="ECO:0000313" key="2">
    <source>
        <dbReference type="EMBL" id="MBI4920407.1"/>
    </source>
</evidence>
<gene>
    <name evidence="2" type="ORF">HY834_01545</name>
</gene>
<accession>A0A933NXH0</accession>
<keyword evidence="1" id="KW-0732">Signal</keyword>
<feature type="signal peptide" evidence="1">
    <location>
        <begin position="1"/>
        <end position="24"/>
    </location>
</feature>
<dbReference type="EMBL" id="JACRAF010000005">
    <property type="protein sequence ID" value="MBI4920407.1"/>
    <property type="molecule type" value="Genomic_DNA"/>
</dbReference>
<name>A0A933NXH0_9HYPH</name>
<sequence length="88" mass="9293">MKKTLIIAALLSVASALPATPSMAGDLMATKTGVEAKCFVLPGLPDCIVQWRAEAAAHGWSWTPLPNAWWTCKPAAKDAGHLFDCAAE</sequence>
<protein>
    <submittedName>
        <fullName evidence="2">Uncharacterized protein</fullName>
    </submittedName>
</protein>
<dbReference type="Proteomes" id="UP000782610">
    <property type="component" value="Unassembled WGS sequence"/>
</dbReference>
<evidence type="ECO:0000256" key="1">
    <source>
        <dbReference type="SAM" id="SignalP"/>
    </source>
</evidence>
<reference evidence="2" key="1">
    <citation type="submission" date="2020-07" db="EMBL/GenBank/DDBJ databases">
        <title>Huge and variable diversity of episymbiotic CPR bacteria and DPANN archaea in groundwater ecosystems.</title>
        <authorList>
            <person name="He C.Y."/>
            <person name="Keren R."/>
            <person name="Whittaker M."/>
            <person name="Farag I.F."/>
            <person name="Doudna J."/>
            <person name="Cate J.H.D."/>
            <person name="Banfield J.F."/>
        </authorList>
    </citation>
    <scope>NUCLEOTIDE SEQUENCE</scope>
    <source>
        <strain evidence="2">NC_groundwater_1586_Pr3_B-0.1um_66_15</strain>
    </source>
</reference>